<keyword evidence="1" id="KW-0812">Transmembrane</keyword>
<reference evidence="3" key="1">
    <citation type="submission" date="2006-10" db="EMBL/GenBank/DDBJ databases">
        <authorList>
            <person name="Amadeo P."/>
            <person name="Zhao Q."/>
            <person name="Wortman J."/>
            <person name="Fraser-Liggett C."/>
            <person name="Carlton J."/>
        </authorList>
    </citation>
    <scope>NUCLEOTIDE SEQUENCE</scope>
    <source>
        <strain evidence="3">G3</strain>
    </source>
</reference>
<dbReference type="PANTHER" id="PTHR34730:SF1">
    <property type="entry name" value="PARAQUAT-INDUCIBLE PROTEIN A"/>
    <property type="match status" value="1"/>
</dbReference>
<dbReference type="PANTHER" id="PTHR34730">
    <property type="entry name" value="UNNAMED PRODUCT"/>
    <property type="match status" value="1"/>
</dbReference>
<organism evidence="3 4">
    <name type="scientific">Trichomonas vaginalis (strain ATCC PRA-98 / G3)</name>
    <dbReference type="NCBI Taxonomy" id="412133"/>
    <lineage>
        <taxon>Eukaryota</taxon>
        <taxon>Metamonada</taxon>
        <taxon>Parabasalia</taxon>
        <taxon>Trichomonadida</taxon>
        <taxon>Trichomonadidae</taxon>
        <taxon>Trichomonas</taxon>
    </lineage>
</organism>
<proteinExistence type="predicted"/>
<feature type="chain" id="PRO_5002643855" description="Lipid-binding serum glycoprotein N-terminal domain-containing protein" evidence="2">
    <location>
        <begin position="19"/>
        <end position="530"/>
    </location>
</feature>
<feature type="transmembrane region" description="Helical" evidence="1">
    <location>
        <begin position="481"/>
        <end position="503"/>
    </location>
</feature>
<dbReference type="OrthoDB" id="10691402at2759"/>
<sequence>MSFLFVLFTSSLATEVDYDDVCDIKCFIKSLTIPLGNVTLIGNYWIENLVLYSISFNNLEFNYDQLSTLIDNTFEVKVYIDAIASGIFHDGATSGPMTAIATGLRLTLTLRLDKDADGFVTNIEIFDHPACDIHIDDLDLQSSQASIVILKPTIEGLRNSFSPMICPELVKLEPNLTELIKPFNNVTRNNINGSIPFDIPVGQNMISLAKNVIFRALNFVTGTLIENNGPFDLNKLLGRVTNNTGRITLSDVFRIADGFKSLFNFSSVFEIPIPAANTTLNLTLDDFYIEGLDTFHDLSLLKVVDDYELSTNIPLKHFGIGIKLGLLAIDNETHKYMIGQKLEGGVAIDDNKIGFIAQLALPKGRGDNYTNAQCLDIDCIGALFDPNGAAITNFNLSTTLAYASFNLTTGQLKDNLNIALNNLLNFISMHFGKFTGPFLTGMIHDYLTPMLNNLISNEIAGVECNYTADGEYKEIEVSSTLIALIVFGGSGACFCLFVIIFAPRLKCSKRFFRRDEQASLLMTKKLPTWV</sequence>
<feature type="signal peptide" evidence="2">
    <location>
        <begin position="1"/>
        <end position="18"/>
    </location>
</feature>
<evidence type="ECO:0008006" key="5">
    <source>
        <dbReference type="Google" id="ProtNLM"/>
    </source>
</evidence>
<dbReference type="AlphaFoldDB" id="A2GAB4"/>
<keyword evidence="1" id="KW-1133">Transmembrane helix</keyword>
<protein>
    <recommendedName>
        <fullName evidence="5">Lipid-binding serum glycoprotein N-terminal domain-containing protein</fullName>
    </recommendedName>
</protein>
<dbReference type="EMBL" id="DS114794">
    <property type="protein sequence ID" value="EAX85904.1"/>
    <property type="molecule type" value="Genomic_DNA"/>
</dbReference>
<name>A2GAB4_TRIV3</name>
<evidence type="ECO:0000313" key="3">
    <source>
        <dbReference type="EMBL" id="EAX85904.1"/>
    </source>
</evidence>
<gene>
    <name evidence="3" type="ORF">TVAG_025320</name>
</gene>
<evidence type="ECO:0000256" key="2">
    <source>
        <dbReference type="SAM" id="SignalP"/>
    </source>
</evidence>
<keyword evidence="2" id="KW-0732">Signal</keyword>
<dbReference type="InParanoid" id="A2GAB4"/>
<accession>A2GAB4</accession>
<keyword evidence="1" id="KW-0472">Membrane</keyword>
<evidence type="ECO:0000256" key="1">
    <source>
        <dbReference type="SAM" id="Phobius"/>
    </source>
</evidence>
<reference evidence="3" key="2">
    <citation type="journal article" date="2007" name="Science">
        <title>Draft genome sequence of the sexually transmitted pathogen Trichomonas vaginalis.</title>
        <authorList>
            <person name="Carlton J.M."/>
            <person name="Hirt R.P."/>
            <person name="Silva J.C."/>
            <person name="Delcher A.L."/>
            <person name="Schatz M."/>
            <person name="Zhao Q."/>
            <person name="Wortman J.R."/>
            <person name="Bidwell S.L."/>
            <person name="Alsmark U.C.M."/>
            <person name="Besteiro S."/>
            <person name="Sicheritz-Ponten T."/>
            <person name="Noel C.J."/>
            <person name="Dacks J.B."/>
            <person name="Foster P.G."/>
            <person name="Simillion C."/>
            <person name="Van de Peer Y."/>
            <person name="Miranda-Saavedra D."/>
            <person name="Barton G.J."/>
            <person name="Westrop G.D."/>
            <person name="Mueller S."/>
            <person name="Dessi D."/>
            <person name="Fiori P.L."/>
            <person name="Ren Q."/>
            <person name="Paulsen I."/>
            <person name="Zhang H."/>
            <person name="Bastida-Corcuera F.D."/>
            <person name="Simoes-Barbosa A."/>
            <person name="Brown M.T."/>
            <person name="Hayes R.D."/>
            <person name="Mukherjee M."/>
            <person name="Okumura C.Y."/>
            <person name="Schneider R."/>
            <person name="Smith A.J."/>
            <person name="Vanacova S."/>
            <person name="Villalvazo M."/>
            <person name="Haas B.J."/>
            <person name="Pertea M."/>
            <person name="Feldblyum T.V."/>
            <person name="Utterback T.R."/>
            <person name="Shu C.L."/>
            <person name="Osoegawa K."/>
            <person name="de Jong P.J."/>
            <person name="Hrdy I."/>
            <person name="Horvathova L."/>
            <person name="Zubacova Z."/>
            <person name="Dolezal P."/>
            <person name="Malik S.B."/>
            <person name="Logsdon J.M. Jr."/>
            <person name="Henze K."/>
            <person name="Gupta A."/>
            <person name="Wang C.C."/>
            <person name="Dunne R.L."/>
            <person name="Upcroft J.A."/>
            <person name="Upcroft P."/>
            <person name="White O."/>
            <person name="Salzberg S.L."/>
            <person name="Tang P."/>
            <person name="Chiu C.-H."/>
            <person name="Lee Y.-S."/>
            <person name="Embley T.M."/>
            <person name="Coombs G.H."/>
            <person name="Mottram J.C."/>
            <person name="Tachezy J."/>
            <person name="Fraser-Liggett C.M."/>
            <person name="Johnson P.J."/>
        </authorList>
    </citation>
    <scope>NUCLEOTIDE SEQUENCE [LARGE SCALE GENOMIC DNA]</scope>
    <source>
        <strain evidence="3">G3</strain>
    </source>
</reference>
<evidence type="ECO:0000313" key="4">
    <source>
        <dbReference type="Proteomes" id="UP000001542"/>
    </source>
</evidence>
<dbReference type="VEuPathDB" id="TrichDB:TVAG_025320"/>
<dbReference type="Proteomes" id="UP000001542">
    <property type="component" value="Unassembled WGS sequence"/>
</dbReference>
<dbReference type="Gene3D" id="3.15.10.10">
    <property type="entry name" value="Bactericidal permeability-increasing protein, domain 1"/>
    <property type="match status" value="1"/>
</dbReference>
<dbReference type="VEuPathDB" id="TrichDB:TVAGG3_0491780"/>
<keyword evidence="4" id="KW-1185">Reference proteome</keyword>